<evidence type="ECO:0000313" key="1">
    <source>
        <dbReference type="EMBL" id="BBH85739.1"/>
    </source>
</evidence>
<dbReference type="InterPro" id="IPR012349">
    <property type="entry name" value="Split_barrel_FMN-bd"/>
</dbReference>
<dbReference type="InterPro" id="IPR004378">
    <property type="entry name" value="F420H2_quin_Rdtase"/>
</dbReference>
<protein>
    <recommendedName>
        <fullName evidence="2">Nitroreductase</fullName>
    </recommendedName>
</protein>
<dbReference type="Gene3D" id="2.30.110.10">
    <property type="entry name" value="Electron Transport, Fmn-binding Protein, Chain A"/>
    <property type="match status" value="1"/>
</dbReference>
<organism evidence="1">
    <name type="scientific">Thermosporothrix sp. COM3</name>
    <dbReference type="NCBI Taxonomy" id="2490863"/>
    <lineage>
        <taxon>Bacteria</taxon>
        <taxon>Bacillati</taxon>
        <taxon>Chloroflexota</taxon>
        <taxon>Ktedonobacteria</taxon>
        <taxon>Ktedonobacterales</taxon>
        <taxon>Thermosporotrichaceae</taxon>
        <taxon>Thermosporothrix</taxon>
    </lineage>
</organism>
<dbReference type="NCBIfam" id="TIGR00026">
    <property type="entry name" value="hi_GC_TIGR00026"/>
    <property type="match status" value="1"/>
</dbReference>
<proteinExistence type="predicted"/>
<dbReference type="AlphaFoldDB" id="A0A455SFN1"/>
<reference evidence="1" key="1">
    <citation type="submission" date="2018-12" db="EMBL/GenBank/DDBJ databases">
        <title>Novel natural products biosynthetic potential of the class Ktedonobacteria.</title>
        <authorList>
            <person name="Zheng Y."/>
            <person name="Saitou A."/>
            <person name="Wang C.M."/>
            <person name="Toyoda A."/>
            <person name="Minakuchi Y."/>
            <person name="Sekiguchi Y."/>
            <person name="Ueda K."/>
            <person name="Takano H."/>
            <person name="Sakai Y."/>
            <person name="Yokota A."/>
            <person name="Yabe S."/>
        </authorList>
    </citation>
    <scope>NUCLEOTIDE SEQUENCE</scope>
    <source>
        <strain evidence="1">COM3</strain>
    </source>
</reference>
<accession>A0A455SFN1</accession>
<gene>
    <name evidence="1" type="ORF">KTC_04900</name>
</gene>
<dbReference type="Pfam" id="PF04075">
    <property type="entry name" value="F420H2_quin_red"/>
    <property type="match status" value="1"/>
</dbReference>
<dbReference type="EMBL" id="AP019376">
    <property type="protein sequence ID" value="BBH85739.1"/>
    <property type="molecule type" value="Genomic_DNA"/>
</dbReference>
<name>A0A455SFN1_9CHLR</name>
<dbReference type="GO" id="GO:0016491">
    <property type="term" value="F:oxidoreductase activity"/>
    <property type="evidence" value="ECO:0007669"/>
    <property type="project" value="InterPro"/>
</dbReference>
<sequence length="143" mass="15909">MQRKYRLSFWRKAVNQIAIRLLKAGIPLGTTYLLTVRGRKSGLLHTIPVTLVEEGGRRWLVAPYGAVNWVKNARAAGEVTISRGKEGTTYRVKELEPAEAAPILKRYIQRVGIVRPFFSATPGAPLAAFEAEAKEHPVFLLQA</sequence>
<evidence type="ECO:0008006" key="2">
    <source>
        <dbReference type="Google" id="ProtNLM"/>
    </source>
</evidence>